<evidence type="ECO:0000256" key="7">
    <source>
        <dbReference type="ARBA" id="ARBA00023136"/>
    </source>
</evidence>
<name>A0ABQ6BYB8_9NEIS</name>
<proteinExistence type="inferred from homology"/>
<evidence type="ECO:0000256" key="3">
    <source>
        <dbReference type="ARBA" id="ARBA00022448"/>
    </source>
</evidence>
<keyword evidence="6 8" id="KW-1133">Transmembrane helix</keyword>
<protein>
    <submittedName>
        <fullName evidence="9">Branched-chain amino acid ABC transporter permease</fullName>
    </submittedName>
</protein>
<reference evidence="10" key="1">
    <citation type="journal article" date="2019" name="Int. J. Syst. Evol. Microbiol.">
        <title>The Global Catalogue of Microorganisms (GCM) 10K type strain sequencing project: providing services to taxonomists for standard genome sequencing and annotation.</title>
        <authorList>
            <consortium name="The Broad Institute Genomics Platform"/>
            <consortium name="The Broad Institute Genome Sequencing Center for Infectious Disease"/>
            <person name="Wu L."/>
            <person name="Ma J."/>
        </authorList>
    </citation>
    <scope>NUCLEOTIDE SEQUENCE [LARGE SCALE GENOMIC DNA]</scope>
    <source>
        <strain evidence="10">NBRC 104970</strain>
    </source>
</reference>
<feature type="transmembrane region" description="Helical" evidence="8">
    <location>
        <begin position="59"/>
        <end position="81"/>
    </location>
</feature>
<evidence type="ECO:0000313" key="10">
    <source>
        <dbReference type="Proteomes" id="UP001156836"/>
    </source>
</evidence>
<keyword evidence="4" id="KW-1003">Cell membrane</keyword>
<feature type="transmembrane region" description="Helical" evidence="8">
    <location>
        <begin position="206"/>
        <end position="226"/>
    </location>
</feature>
<comment type="caution">
    <text evidence="9">The sequence shown here is derived from an EMBL/GenBank/DDBJ whole genome shotgun (WGS) entry which is preliminary data.</text>
</comment>
<comment type="subcellular location">
    <subcellularLocation>
        <location evidence="1">Cell membrane</location>
        <topology evidence="1">Multi-pass membrane protein</topology>
    </subcellularLocation>
</comment>
<dbReference type="RefSeq" id="WP_040430981.1">
    <property type="nucleotide sequence ID" value="NZ_BAABUF010000002.1"/>
</dbReference>
<evidence type="ECO:0000256" key="8">
    <source>
        <dbReference type="SAM" id="Phobius"/>
    </source>
</evidence>
<dbReference type="EMBL" id="BSOZ01000050">
    <property type="protein sequence ID" value="GLS05516.1"/>
    <property type="molecule type" value="Genomic_DNA"/>
</dbReference>
<keyword evidence="3" id="KW-0813">Transport</keyword>
<evidence type="ECO:0000256" key="6">
    <source>
        <dbReference type="ARBA" id="ARBA00022989"/>
    </source>
</evidence>
<keyword evidence="7 8" id="KW-0472">Membrane</keyword>
<keyword evidence="10" id="KW-1185">Reference proteome</keyword>
<comment type="similarity">
    <text evidence="2">Belongs to the AzlC family.</text>
</comment>
<organism evidence="9 10">
    <name type="scientific">Chitiniphilus shinanonensis</name>
    <dbReference type="NCBI Taxonomy" id="553088"/>
    <lineage>
        <taxon>Bacteria</taxon>
        <taxon>Pseudomonadati</taxon>
        <taxon>Pseudomonadota</taxon>
        <taxon>Betaproteobacteria</taxon>
        <taxon>Neisseriales</taxon>
        <taxon>Chitinibacteraceae</taxon>
        <taxon>Chitiniphilus</taxon>
    </lineage>
</organism>
<gene>
    <name evidence="9" type="ORF">GCM10007860_26700</name>
</gene>
<evidence type="ECO:0000256" key="1">
    <source>
        <dbReference type="ARBA" id="ARBA00004651"/>
    </source>
</evidence>
<dbReference type="Proteomes" id="UP001156836">
    <property type="component" value="Unassembled WGS sequence"/>
</dbReference>
<evidence type="ECO:0000313" key="9">
    <source>
        <dbReference type="EMBL" id="GLS05516.1"/>
    </source>
</evidence>
<keyword evidence="5 8" id="KW-0812">Transmembrane</keyword>
<accession>A0ABQ6BYB8</accession>
<dbReference type="InterPro" id="IPR011606">
    <property type="entry name" value="Brnchd-chn_aa_trnsp_permease"/>
</dbReference>
<evidence type="ECO:0000256" key="5">
    <source>
        <dbReference type="ARBA" id="ARBA00022692"/>
    </source>
</evidence>
<feature type="transmembrane region" description="Helical" evidence="8">
    <location>
        <begin position="168"/>
        <end position="186"/>
    </location>
</feature>
<dbReference type="PANTHER" id="PTHR34979:SF1">
    <property type="entry name" value="INNER MEMBRANE PROTEIN YGAZ"/>
    <property type="match status" value="1"/>
</dbReference>
<feature type="transmembrane region" description="Helical" evidence="8">
    <location>
        <begin position="135"/>
        <end position="156"/>
    </location>
</feature>
<sequence length="230" mass="24212">MPPTHPPAGFWAGARDTVPMLVGAAPFGLIFGTLAGPAGLSPAATLAMSLFVYGGASQFIAITLLAAGSGAWVIVATTFIVNLRHALYSATLWRHVMHWPRAWRAGCAFFLTDETFAIVYHKLDEGTPVNLPRYYLGSALAMYGNWLAWTSAGVLLGRAVPGMSEWGLEFAMVATFVGIVVPLLKGRPQVAAALVAGTVAVAADALPYKLGLMLAALSGIAAGLVMERRR</sequence>
<dbReference type="PANTHER" id="PTHR34979">
    <property type="entry name" value="INNER MEMBRANE PROTEIN YGAZ"/>
    <property type="match status" value="1"/>
</dbReference>
<evidence type="ECO:0000256" key="2">
    <source>
        <dbReference type="ARBA" id="ARBA00010735"/>
    </source>
</evidence>
<evidence type="ECO:0000256" key="4">
    <source>
        <dbReference type="ARBA" id="ARBA00022475"/>
    </source>
</evidence>
<dbReference type="Pfam" id="PF03591">
    <property type="entry name" value="AzlC"/>
    <property type="match status" value="1"/>
</dbReference>